<keyword evidence="32" id="KW-1185">Reference proteome</keyword>
<keyword evidence="9" id="KW-0121">Carboxypeptidase</keyword>
<evidence type="ECO:0000256" key="20">
    <source>
        <dbReference type="ARBA" id="ARBA00023251"/>
    </source>
</evidence>
<evidence type="ECO:0000256" key="4">
    <source>
        <dbReference type="ARBA" id="ARBA00007090"/>
    </source>
</evidence>
<keyword evidence="14" id="KW-0378">Hydrolase</keyword>
<evidence type="ECO:0000256" key="2">
    <source>
        <dbReference type="ARBA" id="ARBA00004401"/>
    </source>
</evidence>
<keyword evidence="16" id="KW-0735">Signal-anchor</keyword>
<evidence type="ECO:0000256" key="27">
    <source>
        <dbReference type="SAM" id="MobiDB-lite"/>
    </source>
</evidence>
<evidence type="ECO:0000256" key="11">
    <source>
        <dbReference type="ARBA" id="ARBA00022676"/>
    </source>
</evidence>
<comment type="pathway">
    <text evidence="3">Cell wall biogenesis; peptidoglycan biosynthesis.</text>
</comment>
<feature type="domain" description="Penicillin-binding protein transpeptidase" evidence="29">
    <location>
        <begin position="377"/>
        <end position="650"/>
    </location>
</feature>
<evidence type="ECO:0000256" key="14">
    <source>
        <dbReference type="ARBA" id="ARBA00022801"/>
    </source>
</evidence>
<dbReference type="Pfam" id="PF00905">
    <property type="entry name" value="Transpeptidase"/>
    <property type="match status" value="1"/>
</dbReference>
<proteinExistence type="inferred from homology"/>
<evidence type="ECO:0000256" key="9">
    <source>
        <dbReference type="ARBA" id="ARBA00022645"/>
    </source>
</evidence>
<evidence type="ECO:0000256" key="13">
    <source>
        <dbReference type="ARBA" id="ARBA00022692"/>
    </source>
</evidence>
<accession>A0AA97H1I1</accession>
<dbReference type="RefSeq" id="WP_275843857.1">
    <property type="nucleotide sequence ID" value="NZ_CP135996.1"/>
</dbReference>
<keyword evidence="18 28" id="KW-1133">Transmembrane helix</keyword>
<comment type="subcellular location">
    <subcellularLocation>
        <location evidence="2">Cell membrane</location>
        <topology evidence="2">Single-pass type II membrane protein</topology>
    </subcellularLocation>
</comment>
<comment type="catalytic activity">
    <reaction evidence="25">
        <text>[GlcNAc-(1-&gt;4)-Mur2Ac(oyl-L-Ala-gamma-D-Glu-L-Lys-D-Ala-D-Ala)](n)-di-trans,octa-cis-undecaprenyl diphosphate + beta-D-GlcNAc-(1-&gt;4)-Mur2Ac(oyl-L-Ala-gamma-D-Glu-L-Lys-D-Ala-D-Ala)-di-trans,octa-cis-undecaprenyl diphosphate = [GlcNAc-(1-&gt;4)-Mur2Ac(oyl-L-Ala-gamma-D-Glu-L-Lys-D-Ala-D-Ala)](n+1)-di-trans,octa-cis-undecaprenyl diphosphate + di-trans,octa-cis-undecaprenyl diphosphate + H(+)</text>
        <dbReference type="Rhea" id="RHEA:23708"/>
        <dbReference type="Rhea" id="RHEA-COMP:9602"/>
        <dbReference type="Rhea" id="RHEA-COMP:9603"/>
        <dbReference type="ChEBI" id="CHEBI:15378"/>
        <dbReference type="ChEBI" id="CHEBI:58405"/>
        <dbReference type="ChEBI" id="CHEBI:60033"/>
        <dbReference type="ChEBI" id="CHEBI:78435"/>
        <dbReference type="EC" id="2.4.99.28"/>
    </reaction>
</comment>
<evidence type="ECO:0000256" key="8">
    <source>
        <dbReference type="ARBA" id="ARBA00022475"/>
    </source>
</evidence>
<dbReference type="GO" id="GO:0071555">
    <property type="term" value="P:cell wall organization"/>
    <property type="evidence" value="ECO:0007669"/>
    <property type="project" value="UniProtKB-KW"/>
</dbReference>
<feature type="compositionally biased region" description="Polar residues" evidence="27">
    <location>
        <begin position="719"/>
        <end position="740"/>
    </location>
</feature>
<dbReference type="Gene3D" id="1.10.3810.10">
    <property type="entry name" value="Biosynthetic peptidoglycan transglycosylase-like"/>
    <property type="match status" value="1"/>
</dbReference>
<evidence type="ECO:0000256" key="16">
    <source>
        <dbReference type="ARBA" id="ARBA00022968"/>
    </source>
</evidence>
<dbReference type="GO" id="GO:0030288">
    <property type="term" value="C:outer membrane-bounded periplasmic space"/>
    <property type="evidence" value="ECO:0007669"/>
    <property type="project" value="TreeGrafter"/>
</dbReference>
<dbReference type="Proteomes" id="UP001300604">
    <property type="component" value="Chromosome"/>
</dbReference>
<reference evidence="31" key="2">
    <citation type="submission" date="2024-06" db="EMBL/GenBank/DDBJ databases">
        <title>Caproicibacterium argilliputei sp. nov, a novel caproic acid producing anaerobic bacterium isolated from pit mud.</title>
        <authorList>
            <person name="Xia S."/>
        </authorList>
    </citation>
    <scope>NUCLEOTIDE SEQUENCE</scope>
    <source>
        <strain evidence="31">ZCY20-5</strain>
    </source>
</reference>
<keyword evidence="10" id="KW-0645">Protease</keyword>
<evidence type="ECO:0000256" key="18">
    <source>
        <dbReference type="ARBA" id="ARBA00022989"/>
    </source>
</evidence>
<evidence type="ECO:0000256" key="6">
    <source>
        <dbReference type="ARBA" id="ARBA00012448"/>
    </source>
</evidence>
<dbReference type="EC" id="3.4.16.4" evidence="6"/>
<sequence length="790" mass="86226">MKKTNRDTSFLNGQMHDRTASATGASVFKVIGKVLLTVLTIFMITMVIVGISLLSFVYSMKDESVKIDLKEYKQTYTSYLYVNGSGDNSDQPVQKLSLHSGEQRTWVDYSKIPQAMKDAMVSIEDKRFWEHNGVDWKRTAGAMLNLFGGEDSYGGSTITQQLIKNLTQEDEVSLTRKVKEIFRALNLEKKYSKEQILEAYLNCVPFGSGTQGVQAAANLYFGKNIQDCDIAQCAAIAGITQNPSKYTPLVHKDNNRQRQQTVLTAMHDQKRITDAQYAQAMKESENMTFVGKKGSDSSDQVWDWYTEAVIRDVQKALMNLYSCSSSAASNMIYSSGLKIYSAENQDLQSVAEDYILNSGVLDDDKQVQTGFCAVGYDGRVLATVGSRNKKTANLINSYATMLKFQSGSSVKPISTYAPALDKGQITYSSLVKDEKVENYFPDGSAGPNNYSSDTLSSVCHGEVPAQEALAHSYNCAAAQVCKAFGITNSYNFMVQKLGFGNSLTKQDSQLLGSMALGGQEQGVTVLNMASAYEIFGNGGKYYQPYTFYKVLDHNGNVIIDNTKKAPVQAISSVSASIMNRMLRTVVTEGTGTAANIDGWDIIGKTGTTDNDVNSWFVGANPYATGAVWTGYGKNKTLSSTRYSKAIWKGIFERYLAKQEKKDFTFDGNMVKKEYCVQSGLLAADGETDVKDGYYDRNNLPEVCDGNHGSTDSEADENTTSEGTDSSTSAENGATDSTPDTAGQDDTDSSRPTSDSPKASSEHTEDSKPAQDSKPAASQKPISATPESGTR</sequence>
<dbReference type="GO" id="GO:0005886">
    <property type="term" value="C:plasma membrane"/>
    <property type="evidence" value="ECO:0007669"/>
    <property type="project" value="UniProtKB-SubCell"/>
</dbReference>
<keyword evidence="11" id="KW-0328">Glycosyltransferase</keyword>
<dbReference type="AlphaFoldDB" id="A0AA97H1I1"/>
<evidence type="ECO:0000256" key="26">
    <source>
        <dbReference type="ARBA" id="ARBA00060592"/>
    </source>
</evidence>
<keyword evidence="12" id="KW-0808">Transferase</keyword>
<evidence type="ECO:0000256" key="23">
    <source>
        <dbReference type="ARBA" id="ARBA00034000"/>
    </source>
</evidence>
<evidence type="ECO:0000256" key="24">
    <source>
        <dbReference type="ARBA" id="ARBA00044770"/>
    </source>
</evidence>
<dbReference type="InterPro" id="IPR012338">
    <property type="entry name" value="Beta-lactam/transpept-like"/>
</dbReference>
<evidence type="ECO:0000256" key="17">
    <source>
        <dbReference type="ARBA" id="ARBA00022984"/>
    </source>
</evidence>
<dbReference type="InterPro" id="IPR036950">
    <property type="entry name" value="PBP_transglycosylase"/>
</dbReference>
<comment type="similarity">
    <text evidence="4">In the C-terminal section; belongs to the transpeptidase family.</text>
</comment>
<evidence type="ECO:0000313" key="31">
    <source>
        <dbReference type="EMBL" id="WOC31337.1"/>
    </source>
</evidence>
<dbReference type="InterPro" id="IPR001264">
    <property type="entry name" value="Glyco_trans_51"/>
</dbReference>
<evidence type="ECO:0000256" key="12">
    <source>
        <dbReference type="ARBA" id="ARBA00022679"/>
    </source>
</evidence>
<dbReference type="GO" id="GO:0008658">
    <property type="term" value="F:penicillin binding"/>
    <property type="evidence" value="ECO:0007669"/>
    <property type="project" value="InterPro"/>
</dbReference>
<dbReference type="EC" id="2.4.99.28" evidence="24"/>
<dbReference type="Pfam" id="PF00912">
    <property type="entry name" value="Transgly"/>
    <property type="match status" value="1"/>
</dbReference>
<evidence type="ECO:0000259" key="30">
    <source>
        <dbReference type="Pfam" id="PF00912"/>
    </source>
</evidence>
<evidence type="ECO:0000256" key="1">
    <source>
        <dbReference type="ARBA" id="ARBA00002624"/>
    </source>
</evidence>
<comment type="pathway">
    <text evidence="26">Glycan biosynthesis.</text>
</comment>
<dbReference type="InterPro" id="IPR050396">
    <property type="entry name" value="Glycosyltr_51/Transpeptidase"/>
</dbReference>
<dbReference type="GO" id="GO:0009252">
    <property type="term" value="P:peptidoglycan biosynthetic process"/>
    <property type="evidence" value="ECO:0007669"/>
    <property type="project" value="UniProtKB-KW"/>
</dbReference>
<evidence type="ECO:0000313" key="32">
    <source>
        <dbReference type="Proteomes" id="UP001300604"/>
    </source>
</evidence>
<evidence type="ECO:0000256" key="28">
    <source>
        <dbReference type="SAM" id="Phobius"/>
    </source>
</evidence>
<gene>
    <name evidence="31" type="ORF">PXC00_08875</name>
</gene>
<organism evidence="31 32">
    <name type="scientific">Caproicibacterium argilliputei</name>
    <dbReference type="NCBI Taxonomy" id="3030016"/>
    <lineage>
        <taxon>Bacteria</taxon>
        <taxon>Bacillati</taxon>
        <taxon>Bacillota</taxon>
        <taxon>Clostridia</taxon>
        <taxon>Eubacteriales</taxon>
        <taxon>Oscillospiraceae</taxon>
        <taxon>Caproicibacterium</taxon>
    </lineage>
</organism>
<keyword evidence="8" id="KW-1003">Cell membrane</keyword>
<dbReference type="GO" id="GO:0009002">
    <property type="term" value="F:serine-type D-Ala-D-Ala carboxypeptidase activity"/>
    <property type="evidence" value="ECO:0007669"/>
    <property type="project" value="UniProtKB-EC"/>
</dbReference>
<dbReference type="InterPro" id="IPR023346">
    <property type="entry name" value="Lysozyme-like_dom_sf"/>
</dbReference>
<evidence type="ECO:0000256" key="19">
    <source>
        <dbReference type="ARBA" id="ARBA00023136"/>
    </source>
</evidence>
<evidence type="ECO:0000256" key="10">
    <source>
        <dbReference type="ARBA" id="ARBA00022670"/>
    </source>
</evidence>
<feature type="transmembrane region" description="Helical" evidence="28">
    <location>
        <begin position="34"/>
        <end position="58"/>
    </location>
</feature>
<dbReference type="SUPFAM" id="SSF56601">
    <property type="entry name" value="beta-lactamase/transpeptidase-like"/>
    <property type="match status" value="1"/>
</dbReference>
<keyword evidence="20" id="KW-0046">Antibiotic resistance</keyword>
<evidence type="ECO:0000259" key="29">
    <source>
        <dbReference type="Pfam" id="PF00905"/>
    </source>
</evidence>
<evidence type="ECO:0000256" key="22">
    <source>
        <dbReference type="ARBA" id="ARBA00023316"/>
    </source>
</evidence>
<evidence type="ECO:0000256" key="7">
    <source>
        <dbReference type="ARBA" id="ARBA00018638"/>
    </source>
</evidence>
<dbReference type="Gene3D" id="3.40.710.10">
    <property type="entry name" value="DD-peptidase/beta-lactamase superfamily"/>
    <property type="match status" value="1"/>
</dbReference>
<dbReference type="SUPFAM" id="SSF53955">
    <property type="entry name" value="Lysozyme-like"/>
    <property type="match status" value="1"/>
</dbReference>
<dbReference type="PANTHER" id="PTHR32282">
    <property type="entry name" value="BINDING PROTEIN TRANSPEPTIDASE, PUTATIVE-RELATED"/>
    <property type="match status" value="1"/>
</dbReference>
<keyword evidence="21" id="KW-0511">Multifunctional enzyme</keyword>
<dbReference type="PANTHER" id="PTHR32282:SF11">
    <property type="entry name" value="PENICILLIN-BINDING PROTEIN 1B"/>
    <property type="match status" value="1"/>
</dbReference>
<feature type="compositionally biased region" description="Polar residues" evidence="27">
    <location>
        <begin position="779"/>
        <end position="790"/>
    </location>
</feature>
<dbReference type="GO" id="GO:0006508">
    <property type="term" value="P:proteolysis"/>
    <property type="evidence" value="ECO:0007669"/>
    <property type="project" value="UniProtKB-KW"/>
</dbReference>
<keyword evidence="15" id="KW-0133">Cell shape</keyword>
<keyword evidence="13 28" id="KW-0812">Transmembrane</keyword>
<dbReference type="GO" id="GO:0046677">
    <property type="term" value="P:response to antibiotic"/>
    <property type="evidence" value="ECO:0007669"/>
    <property type="project" value="UniProtKB-KW"/>
</dbReference>
<protein>
    <recommendedName>
        <fullName evidence="7">Penicillin-binding protein 1A</fullName>
        <ecNumber evidence="24">2.4.99.28</ecNumber>
        <ecNumber evidence="6">3.4.16.4</ecNumber>
    </recommendedName>
</protein>
<evidence type="ECO:0000256" key="5">
    <source>
        <dbReference type="ARBA" id="ARBA00007739"/>
    </source>
</evidence>
<dbReference type="GO" id="GO:0008955">
    <property type="term" value="F:peptidoglycan glycosyltransferase activity"/>
    <property type="evidence" value="ECO:0007669"/>
    <property type="project" value="UniProtKB-EC"/>
</dbReference>
<evidence type="ECO:0000256" key="21">
    <source>
        <dbReference type="ARBA" id="ARBA00023268"/>
    </source>
</evidence>
<keyword evidence="19 28" id="KW-0472">Membrane</keyword>
<dbReference type="InterPro" id="IPR001460">
    <property type="entry name" value="PCN-bd_Tpept"/>
</dbReference>
<evidence type="ECO:0000256" key="3">
    <source>
        <dbReference type="ARBA" id="ARBA00004752"/>
    </source>
</evidence>
<name>A0AA97H1I1_9FIRM</name>
<dbReference type="FunFam" id="1.10.3810.10:FF:000001">
    <property type="entry name" value="Penicillin-binding protein 1A"/>
    <property type="match status" value="1"/>
</dbReference>
<dbReference type="KEGG" id="carl:PXC00_08875"/>
<dbReference type="GO" id="GO:0008360">
    <property type="term" value="P:regulation of cell shape"/>
    <property type="evidence" value="ECO:0007669"/>
    <property type="project" value="UniProtKB-KW"/>
</dbReference>
<evidence type="ECO:0000256" key="15">
    <source>
        <dbReference type="ARBA" id="ARBA00022960"/>
    </source>
</evidence>
<feature type="compositionally biased region" description="Basic and acidic residues" evidence="27">
    <location>
        <begin position="759"/>
        <end position="770"/>
    </location>
</feature>
<keyword evidence="17" id="KW-0573">Peptidoglycan synthesis</keyword>
<comment type="function">
    <text evidence="1">Cell wall formation. Synthesis of cross-linked peptidoglycan from the lipid intermediates. The enzyme has a penicillin-insensitive transglycosylase N-terminal domain (formation of linear glycan strands) and a penicillin-sensitive transpeptidase C-terminal domain (cross-linking of the peptide subunits).</text>
</comment>
<keyword evidence="22" id="KW-0961">Cell wall biogenesis/degradation</keyword>
<evidence type="ECO:0000256" key="25">
    <source>
        <dbReference type="ARBA" id="ARBA00049902"/>
    </source>
</evidence>
<comment type="catalytic activity">
    <reaction evidence="23">
        <text>Preferential cleavage: (Ac)2-L-Lys-D-Ala-|-D-Ala. Also transpeptidation of peptidyl-alanyl moieties that are N-acyl substituents of D-alanine.</text>
        <dbReference type="EC" id="3.4.16.4"/>
    </reaction>
</comment>
<feature type="region of interest" description="Disordered" evidence="27">
    <location>
        <begin position="700"/>
        <end position="790"/>
    </location>
</feature>
<feature type="domain" description="Glycosyl transferase family 51" evidence="30">
    <location>
        <begin position="93"/>
        <end position="267"/>
    </location>
</feature>
<comment type="similarity">
    <text evidence="5">In the N-terminal section; belongs to the glycosyltransferase 51 family.</text>
</comment>
<dbReference type="EMBL" id="CP135996">
    <property type="protein sequence ID" value="WOC31337.1"/>
    <property type="molecule type" value="Genomic_DNA"/>
</dbReference>
<reference evidence="31" key="1">
    <citation type="submission" date="2023-09" db="EMBL/GenBank/DDBJ databases">
        <authorList>
            <person name="Zeng C."/>
        </authorList>
    </citation>
    <scope>NUCLEOTIDE SEQUENCE</scope>
    <source>
        <strain evidence="31">ZCY20-5</strain>
    </source>
</reference>